<sequence length="171" mass="20085">MSHFIELDPKQLQKNPFQLIGEDWMLVTAQKDGKANTMTASWGGVGILWGKNIAFIVLRPQRYTKTFIDHSQKFSLSFFDDKYKKILSYLGSVSGREEDKIAKSNLTLIHENNIPYFEEAKMSIFCKKLYVQEFQPECILDKEIDEKWYPDKDYHTMYVGEITKILIKKEK</sequence>
<dbReference type="GO" id="GO:0010181">
    <property type="term" value="F:FMN binding"/>
    <property type="evidence" value="ECO:0007669"/>
    <property type="project" value="InterPro"/>
</dbReference>
<organism evidence="3 4">
    <name type="scientific">Garciella nitratireducens DSM 15102</name>
    <dbReference type="NCBI Taxonomy" id="1121911"/>
    <lineage>
        <taxon>Bacteria</taxon>
        <taxon>Bacillati</taxon>
        <taxon>Bacillota</taxon>
        <taxon>Clostridia</taxon>
        <taxon>Eubacteriales</taxon>
        <taxon>Eubacteriaceae</taxon>
        <taxon>Garciella</taxon>
    </lineage>
</organism>
<dbReference type="PANTHER" id="PTHR43567">
    <property type="entry name" value="FLAVOREDOXIN-RELATED-RELATED"/>
    <property type="match status" value="1"/>
</dbReference>
<dbReference type="EMBL" id="FUWV01000019">
    <property type="protein sequence ID" value="SJZ92968.1"/>
    <property type="molecule type" value="Genomic_DNA"/>
</dbReference>
<dbReference type="SUPFAM" id="SSF50475">
    <property type="entry name" value="FMN-binding split barrel"/>
    <property type="match status" value="1"/>
</dbReference>
<keyword evidence="4" id="KW-1185">Reference proteome</keyword>
<gene>
    <name evidence="3" type="ORF">SAMN02745973_02158</name>
</gene>
<dbReference type="RefSeq" id="WP_087679479.1">
    <property type="nucleotide sequence ID" value="NZ_FUWV01000019.1"/>
</dbReference>
<name>A0A1T4PQ25_9FIRM</name>
<dbReference type="AlphaFoldDB" id="A0A1T4PQ25"/>
<dbReference type="Proteomes" id="UP000196365">
    <property type="component" value="Unassembled WGS sequence"/>
</dbReference>
<feature type="domain" description="Flavin reductase like" evidence="2">
    <location>
        <begin position="25"/>
        <end position="169"/>
    </location>
</feature>
<evidence type="ECO:0000313" key="3">
    <source>
        <dbReference type="EMBL" id="SJZ92968.1"/>
    </source>
</evidence>
<dbReference type="InterPro" id="IPR002563">
    <property type="entry name" value="Flavin_Rdtase-like_dom"/>
</dbReference>
<evidence type="ECO:0000259" key="2">
    <source>
        <dbReference type="Pfam" id="PF01613"/>
    </source>
</evidence>
<evidence type="ECO:0000256" key="1">
    <source>
        <dbReference type="ARBA" id="ARBA00038054"/>
    </source>
</evidence>
<dbReference type="Pfam" id="PF01613">
    <property type="entry name" value="Flavin_Reduct"/>
    <property type="match status" value="1"/>
</dbReference>
<dbReference type="PANTHER" id="PTHR43567:SF5">
    <property type="entry name" value="HYPOTHETICAL CYTOSOLIC PROTEIN"/>
    <property type="match status" value="1"/>
</dbReference>
<dbReference type="GO" id="GO:0016646">
    <property type="term" value="F:oxidoreductase activity, acting on the CH-NH group of donors, NAD or NADP as acceptor"/>
    <property type="evidence" value="ECO:0007669"/>
    <property type="project" value="UniProtKB-ARBA"/>
</dbReference>
<comment type="similarity">
    <text evidence="1">Belongs to the flavoredoxin family.</text>
</comment>
<dbReference type="OrthoDB" id="9791490at2"/>
<dbReference type="InterPro" id="IPR012349">
    <property type="entry name" value="Split_barrel_FMN-bd"/>
</dbReference>
<reference evidence="3 4" key="1">
    <citation type="submission" date="2017-02" db="EMBL/GenBank/DDBJ databases">
        <authorList>
            <person name="Peterson S.W."/>
        </authorList>
    </citation>
    <scope>NUCLEOTIDE SEQUENCE [LARGE SCALE GENOMIC DNA]</scope>
    <source>
        <strain evidence="3 4">DSM 15102</strain>
    </source>
</reference>
<evidence type="ECO:0000313" key="4">
    <source>
        <dbReference type="Proteomes" id="UP000196365"/>
    </source>
</evidence>
<accession>A0A1T4PQ25</accession>
<dbReference type="Gene3D" id="2.30.110.10">
    <property type="entry name" value="Electron Transport, Fmn-binding Protein, Chain A"/>
    <property type="match status" value="1"/>
</dbReference>
<protein>
    <submittedName>
        <fullName evidence="3">NADH-FMN oxidoreductase RutF, flavin reductase (DIM6/NTAB) family</fullName>
    </submittedName>
</protein>
<dbReference type="InterPro" id="IPR052174">
    <property type="entry name" value="Flavoredoxin"/>
</dbReference>
<proteinExistence type="inferred from homology"/>